<keyword evidence="4" id="KW-1185">Reference proteome</keyword>
<dbReference type="EMBL" id="ML994228">
    <property type="protein sequence ID" value="KAF2197504.1"/>
    <property type="molecule type" value="Genomic_DNA"/>
</dbReference>
<accession>A0A9P4JFT2</accession>
<evidence type="ECO:0000313" key="3">
    <source>
        <dbReference type="EMBL" id="KAF2197504.1"/>
    </source>
</evidence>
<sequence>MYILPILSLLNLATALPQRNQGSSNRNGGNRNGATQRATAQQQAAQIPQGVSTAVDGSTILDDTVTVNGLPLRFRISAPSSQFLSDSGVPGASADSSNGTFGINILLHGDGGQSFFDFPNQAVSSNLLGIALLAPDPNLFWGGGSGLQRTDGVAHSQAVADFINDALPKLVSFDRRKVFFTGVSGGSLMLSGFFIPSQMSQFENAGVMLNCGGLVPQVDFVDEETVLRGTRIHWQSTQSELVSLQRSIPQAVAAYEKSAAQVGLGLDEINGLQTVDNSPAGGHCEFDGQGFSSGIQVMADAFADVMLGGGSGEVVGIGNVLNGVVGNERLRFEG</sequence>
<feature type="chain" id="PRO_5040197196" evidence="2">
    <location>
        <begin position="16"/>
        <end position="334"/>
    </location>
</feature>
<keyword evidence="2" id="KW-0732">Signal</keyword>
<dbReference type="OrthoDB" id="4540290at2759"/>
<reference evidence="3" key="1">
    <citation type="journal article" date="2020" name="Stud. Mycol.">
        <title>101 Dothideomycetes genomes: a test case for predicting lifestyles and emergence of pathogens.</title>
        <authorList>
            <person name="Haridas S."/>
            <person name="Albert R."/>
            <person name="Binder M."/>
            <person name="Bloem J."/>
            <person name="Labutti K."/>
            <person name="Salamov A."/>
            <person name="Andreopoulos B."/>
            <person name="Baker S."/>
            <person name="Barry K."/>
            <person name="Bills G."/>
            <person name="Bluhm B."/>
            <person name="Cannon C."/>
            <person name="Castanera R."/>
            <person name="Culley D."/>
            <person name="Daum C."/>
            <person name="Ezra D."/>
            <person name="Gonzalez J."/>
            <person name="Henrissat B."/>
            <person name="Kuo A."/>
            <person name="Liang C."/>
            <person name="Lipzen A."/>
            <person name="Lutzoni F."/>
            <person name="Magnuson J."/>
            <person name="Mondo S."/>
            <person name="Nolan M."/>
            <person name="Ohm R."/>
            <person name="Pangilinan J."/>
            <person name="Park H.-J."/>
            <person name="Ramirez L."/>
            <person name="Alfaro M."/>
            <person name="Sun H."/>
            <person name="Tritt A."/>
            <person name="Yoshinaga Y."/>
            <person name="Zwiers L.-H."/>
            <person name="Turgeon B."/>
            <person name="Goodwin S."/>
            <person name="Spatafora J."/>
            <person name="Crous P."/>
            <person name="Grigoriev I."/>
        </authorList>
    </citation>
    <scope>NUCLEOTIDE SEQUENCE</scope>
    <source>
        <strain evidence="3">ATCC 74209</strain>
    </source>
</reference>
<feature type="signal peptide" evidence="2">
    <location>
        <begin position="1"/>
        <end position="15"/>
    </location>
</feature>
<proteinExistence type="predicted"/>
<comment type="caution">
    <text evidence="3">The sequence shown here is derived from an EMBL/GenBank/DDBJ whole genome shotgun (WGS) entry which is preliminary data.</text>
</comment>
<gene>
    <name evidence="3" type="ORF">GQ43DRAFT_466362</name>
</gene>
<dbReference type="SUPFAM" id="SSF53474">
    <property type="entry name" value="alpha/beta-Hydrolases"/>
    <property type="match status" value="1"/>
</dbReference>
<dbReference type="Proteomes" id="UP000799536">
    <property type="component" value="Unassembled WGS sequence"/>
</dbReference>
<evidence type="ECO:0000313" key="4">
    <source>
        <dbReference type="Proteomes" id="UP000799536"/>
    </source>
</evidence>
<feature type="compositionally biased region" description="Low complexity" evidence="1">
    <location>
        <begin position="18"/>
        <end position="46"/>
    </location>
</feature>
<protein>
    <submittedName>
        <fullName evidence="3">Uncharacterized protein</fullName>
    </submittedName>
</protein>
<dbReference type="AlphaFoldDB" id="A0A9P4JFT2"/>
<dbReference type="InterPro" id="IPR029058">
    <property type="entry name" value="AB_hydrolase_fold"/>
</dbReference>
<evidence type="ECO:0000256" key="1">
    <source>
        <dbReference type="SAM" id="MobiDB-lite"/>
    </source>
</evidence>
<name>A0A9P4JFT2_9PLEO</name>
<feature type="region of interest" description="Disordered" evidence="1">
    <location>
        <begin position="18"/>
        <end position="49"/>
    </location>
</feature>
<organism evidence="3 4">
    <name type="scientific">Delitschia confertaspora ATCC 74209</name>
    <dbReference type="NCBI Taxonomy" id="1513339"/>
    <lineage>
        <taxon>Eukaryota</taxon>
        <taxon>Fungi</taxon>
        <taxon>Dikarya</taxon>
        <taxon>Ascomycota</taxon>
        <taxon>Pezizomycotina</taxon>
        <taxon>Dothideomycetes</taxon>
        <taxon>Pleosporomycetidae</taxon>
        <taxon>Pleosporales</taxon>
        <taxon>Delitschiaceae</taxon>
        <taxon>Delitschia</taxon>
    </lineage>
</organism>
<evidence type="ECO:0000256" key="2">
    <source>
        <dbReference type="SAM" id="SignalP"/>
    </source>
</evidence>